<keyword evidence="3" id="KW-1185">Reference proteome</keyword>
<evidence type="ECO:0000313" key="3">
    <source>
        <dbReference type="Proteomes" id="UP001054945"/>
    </source>
</evidence>
<reference evidence="2 3" key="1">
    <citation type="submission" date="2021-06" db="EMBL/GenBank/DDBJ databases">
        <title>Caerostris extrusa draft genome.</title>
        <authorList>
            <person name="Kono N."/>
            <person name="Arakawa K."/>
        </authorList>
    </citation>
    <scope>NUCLEOTIDE SEQUENCE [LARGE SCALE GENOMIC DNA]</scope>
</reference>
<organism evidence="2 3">
    <name type="scientific">Caerostris extrusa</name>
    <name type="common">Bark spider</name>
    <name type="synonym">Caerostris bankana</name>
    <dbReference type="NCBI Taxonomy" id="172846"/>
    <lineage>
        <taxon>Eukaryota</taxon>
        <taxon>Metazoa</taxon>
        <taxon>Ecdysozoa</taxon>
        <taxon>Arthropoda</taxon>
        <taxon>Chelicerata</taxon>
        <taxon>Arachnida</taxon>
        <taxon>Araneae</taxon>
        <taxon>Araneomorphae</taxon>
        <taxon>Entelegynae</taxon>
        <taxon>Araneoidea</taxon>
        <taxon>Araneidae</taxon>
        <taxon>Caerostris</taxon>
    </lineage>
</organism>
<feature type="region of interest" description="Disordered" evidence="1">
    <location>
        <begin position="1"/>
        <end position="31"/>
    </location>
</feature>
<accession>A0AAV4S0W6</accession>
<evidence type="ECO:0000256" key="1">
    <source>
        <dbReference type="SAM" id="MobiDB-lite"/>
    </source>
</evidence>
<comment type="caution">
    <text evidence="2">The sequence shown here is derived from an EMBL/GenBank/DDBJ whole genome shotgun (WGS) entry which is preliminary data.</text>
</comment>
<dbReference type="Proteomes" id="UP001054945">
    <property type="component" value="Unassembled WGS sequence"/>
</dbReference>
<dbReference type="EMBL" id="BPLR01008833">
    <property type="protein sequence ID" value="GIY27604.1"/>
    <property type="molecule type" value="Genomic_DNA"/>
</dbReference>
<dbReference type="AlphaFoldDB" id="A0AAV4S0W6"/>
<name>A0AAV4S0W6_CAEEX</name>
<proteinExistence type="predicted"/>
<sequence>MLCRRRKSSERWERERERERENRDRQSELGGRDRECGWGCIDTSAPMMETASEEGGKVSVTSIWNTLRDKRIVTPETISRSLQKLLNKQNIHNKQHYDGLISWEESSGLAPMIETASDVGGIVSANCRRKTVKDRRIVTPGWIGKSRHKVISQHFSCDAHSLHEDYS</sequence>
<evidence type="ECO:0000313" key="2">
    <source>
        <dbReference type="EMBL" id="GIY27604.1"/>
    </source>
</evidence>
<feature type="compositionally biased region" description="Basic and acidic residues" evidence="1">
    <location>
        <begin position="9"/>
        <end position="31"/>
    </location>
</feature>
<protein>
    <submittedName>
        <fullName evidence="2">Uncharacterized protein</fullName>
    </submittedName>
</protein>
<gene>
    <name evidence="2" type="ORF">CEXT_1831</name>
</gene>